<dbReference type="RefSeq" id="WP_253235394.1">
    <property type="nucleotide sequence ID" value="NZ_JAMYJR010000001.1"/>
</dbReference>
<proteinExistence type="predicted"/>
<evidence type="ECO:0000313" key="4">
    <source>
        <dbReference type="EMBL" id="MCO8269256.1"/>
    </source>
</evidence>
<comment type="caution">
    <text evidence="4">The sequence shown here is derived from an EMBL/GenBank/DDBJ whole genome shotgun (WGS) entry which is preliminary data.</text>
</comment>
<dbReference type="InterPro" id="IPR015854">
    <property type="entry name" value="ABC_transpr_LolD-like"/>
</dbReference>
<dbReference type="Gene3D" id="3.40.50.300">
    <property type="entry name" value="P-loop containing nucleotide triphosphate hydrolases"/>
    <property type="match status" value="1"/>
</dbReference>
<dbReference type="InterPro" id="IPR003593">
    <property type="entry name" value="AAA+_ATPase"/>
</dbReference>
<evidence type="ECO:0000256" key="2">
    <source>
        <dbReference type="ARBA" id="ARBA00022840"/>
    </source>
</evidence>
<dbReference type="InterPro" id="IPR027417">
    <property type="entry name" value="P-loop_NTPase"/>
</dbReference>
<keyword evidence="1" id="KW-0547">Nucleotide-binding</keyword>
<dbReference type="PROSITE" id="PS50893">
    <property type="entry name" value="ABC_TRANSPORTER_2"/>
    <property type="match status" value="1"/>
</dbReference>
<gene>
    <name evidence="4" type="ORF">M1L60_01475</name>
</gene>
<dbReference type="PANTHER" id="PTHR24220">
    <property type="entry name" value="IMPORT ATP-BINDING PROTEIN"/>
    <property type="match status" value="1"/>
</dbReference>
<evidence type="ECO:0000256" key="1">
    <source>
        <dbReference type="ARBA" id="ARBA00022741"/>
    </source>
</evidence>
<dbReference type="PROSITE" id="PS00778">
    <property type="entry name" value="HIS_ACID_PHOSPHAT_2"/>
    <property type="match status" value="1"/>
</dbReference>
<name>A0ABT1DGR3_9ACTN</name>
<dbReference type="InterPro" id="IPR003439">
    <property type="entry name" value="ABC_transporter-like_ATP-bd"/>
</dbReference>
<dbReference type="GO" id="GO:0005524">
    <property type="term" value="F:ATP binding"/>
    <property type="evidence" value="ECO:0007669"/>
    <property type="project" value="UniProtKB-KW"/>
</dbReference>
<dbReference type="SMART" id="SM00382">
    <property type="entry name" value="AAA"/>
    <property type="match status" value="1"/>
</dbReference>
<keyword evidence="2 4" id="KW-0067">ATP-binding</keyword>
<dbReference type="Pfam" id="PF00005">
    <property type="entry name" value="ABC_tran"/>
    <property type="match status" value="1"/>
</dbReference>
<dbReference type="EMBL" id="JAMYJR010000001">
    <property type="protein sequence ID" value="MCO8269256.1"/>
    <property type="molecule type" value="Genomic_DNA"/>
</dbReference>
<dbReference type="SUPFAM" id="SSF52540">
    <property type="entry name" value="P-loop containing nucleoside triphosphate hydrolases"/>
    <property type="match status" value="1"/>
</dbReference>
<dbReference type="Proteomes" id="UP001523369">
    <property type="component" value="Unassembled WGS sequence"/>
</dbReference>
<feature type="domain" description="ABC transporter" evidence="3">
    <location>
        <begin position="6"/>
        <end position="212"/>
    </location>
</feature>
<keyword evidence="5" id="KW-1185">Reference proteome</keyword>
<evidence type="ECO:0000259" key="3">
    <source>
        <dbReference type="PROSITE" id="PS50893"/>
    </source>
</evidence>
<organism evidence="4 5">
    <name type="scientific">Paractinoplanes aksuensis</name>
    <dbReference type="NCBI Taxonomy" id="2939490"/>
    <lineage>
        <taxon>Bacteria</taxon>
        <taxon>Bacillati</taxon>
        <taxon>Actinomycetota</taxon>
        <taxon>Actinomycetes</taxon>
        <taxon>Micromonosporales</taxon>
        <taxon>Micromonosporaceae</taxon>
        <taxon>Paractinoplanes</taxon>
    </lineage>
</organism>
<evidence type="ECO:0000313" key="5">
    <source>
        <dbReference type="Proteomes" id="UP001523369"/>
    </source>
</evidence>
<protein>
    <submittedName>
        <fullName evidence="4">ATP-binding cassette domain-containing protein</fullName>
    </submittedName>
</protein>
<accession>A0ABT1DGR3</accession>
<sequence>MTADLVRVDAVTHLRGTTAVLSEVSLALPPARLAVLAGRSGSGKSTLLHLVAGIMAPTRGEVTVDGKRATSVHDWARVALLPQRPALAPELTVAENAQLPARLRGRDPDPDLLTRLGLDALAGRPAHDTSLGEQQRTALARTLSLTPAVALLDEPTAHQDDDHVALVLATLTAAVAAGTLVLVATHDQRIIDLADALMPLRSGRLLTPEPTD</sequence>
<dbReference type="InterPro" id="IPR033379">
    <property type="entry name" value="Acid_Pase_AS"/>
</dbReference>
<reference evidence="4 5" key="1">
    <citation type="submission" date="2022-06" db="EMBL/GenBank/DDBJ databases">
        <title>New Species of the Genus Actinoplanes, ActinopZanes ferrugineus.</title>
        <authorList>
            <person name="Ding P."/>
        </authorList>
    </citation>
    <scope>NUCLEOTIDE SEQUENCE [LARGE SCALE GENOMIC DNA]</scope>
    <source>
        <strain evidence="4 5">TRM88003</strain>
    </source>
</reference>